<dbReference type="SUPFAM" id="SSF101473">
    <property type="entry name" value="DhaL-like"/>
    <property type="match status" value="1"/>
</dbReference>
<dbReference type="Proteomes" id="UP001431209">
    <property type="component" value="Unassembled WGS sequence"/>
</dbReference>
<name>A0AAW2Z9S1_9EUKA</name>
<evidence type="ECO:0000256" key="5">
    <source>
        <dbReference type="ARBA" id="ARBA00022840"/>
    </source>
</evidence>
<dbReference type="FunFam" id="3.40.50.10440:FF:000001">
    <property type="entry name" value="Dihydroxyacetone kinase, DhaK subunit"/>
    <property type="match status" value="1"/>
</dbReference>
<dbReference type="GO" id="GO:0019563">
    <property type="term" value="P:glycerol catabolic process"/>
    <property type="evidence" value="ECO:0007669"/>
    <property type="project" value="TreeGrafter"/>
</dbReference>
<dbReference type="Gene3D" id="3.30.1180.20">
    <property type="entry name" value="Dihydroxyacetone kinase, domain 2"/>
    <property type="match status" value="1"/>
</dbReference>
<dbReference type="Pfam" id="PF02734">
    <property type="entry name" value="Dak2"/>
    <property type="match status" value="1"/>
</dbReference>
<keyword evidence="4 8" id="KW-0418">Kinase</keyword>
<evidence type="ECO:0000259" key="7">
    <source>
        <dbReference type="PROSITE" id="PS51481"/>
    </source>
</evidence>
<evidence type="ECO:0000256" key="1">
    <source>
        <dbReference type="ARBA" id="ARBA00008757"/>
    </source>
</evidence>
<feature type="domain" description="DhaL" evidence="6">
    <location>
        <begin position="389"/>
        <end position="582"/>
    </location>
</feature>
<dbReference type="Gene3D" id="1.25.40.340">
    <property type="match status" value="1"/>
</dbReference>
<dbReference type="PROSITE" id="PS51480">
    <property type="entry name" value="DHAL"/>
    <property type="match status" value="1"/>
</dbReference>
<keyword evidence="3" id="KW-0547">Nucleotide-binding</keyword>
<dbReference type="Gene3D" id="3.40.50.10440">
    <property type="entry name" value="Dihydroxyacetone kinase, domain 1"/>
    <property type="match status" value="1"/>
</dbReference>
<keyword evidence="5" id="KW-0067">ATP-binding</keyword>
<keyword evidence="2" id="KW-0808">Transferase</keyword>
<dbReference type="GO" id="GO:0005524">
    <property type="term" value="F:ATP binding"/>
    <property type="evidence" value="ECO:0007669"/>
    <property type="project" value="UniProtKB-KW"/>
</dbReference>
<feature type="domain" description="DhaK" evidence="7">
    <location>
        <begin position="8"/>
        <end position="346"/>
    </location>
</feature>
<dbReference type="FunFam" id="1.25.40.340:FF:000002">
    <property type="entry name" value="Dihydroxyacetone kinase, L subunit"/>
    <property type="match status" value="1"/>
</dbReference>
<evidence type="ECO:0000256" key="3">
    <source>
        <dbReference type="ARBA" id="ARBA00022741"/>
    </source>
</evidence>
<protein>
    <submittedName>
        <fullName evidence="8">Triose/dihydroxyacetone kinase DHA</fullName>
    </submittedName>
</protein>
<dbReference type="AlphaFoldDB" id="A0AAW2Z9S1"/>
<dbReference type="PANTHER" id="PTHR28629">
    <property type="entry name" value="TRIOKINASE/FMN CYCLASE"/>
    <property type="match status" value="1"/>
</dbReference>
<dbReference type="Pfam" id="PF02733">
    <property type="entry name" value="Dak1"/>
    <property type="match status" value="1"/>
</dbReference>
<keyword evidence="9" id="KW-1185">Reference proteome</keyword>
<dbReference type="InterPro" id="IPR004006">
    <property type="entry name" value="DhaK_dom"/>
</dbReference>
<dbReference type="EMBL" id="JAOPGA020001203">
    <property type="protein sequence ID" value="KAL0486190.1"/>
    <property type="molecule type" value="Genomic_DNA"/>
</dbReference>
<dbReference type="PANTHER" id="PTHR28629:SF4">
    <property type="entry name" value="TRIOKINASE_FMN CYCLASE"/>
    <property type="match status" value="1"/>
</dbReference>
<dbReference type="FunFam" id="3.30.1180.20:FF:000001">
    <property type="entry name" value="Dihydroxyacetone kinase 1"/>
    <property type="match status" value="1"/>
</dbReference>
<reference evidence="8 9" key="1">
    <citation type="submission" date="2024-03" db="EMBL/GenBank/DDBJ databases">
        <title>The Acrasis kona genome and developmental transcriptomes reveal deep origins of eukaryotic multicellular pathways.</title>
        <authorList>
            <person name="Sheikh S."/>
            <person name="Fu C.-J."/>
            <person name="Brown M.W."/>
            <person name="Baldauf S.L."/>
        </authorList>
    </citation>
    <scope>NUCLEOTIDE SEQUENCE [LARGE SCALE GENOMIC DNA]</scope>
    <source>
        <strain evidence="8 9">ATCC MYA-3509</strain>
    </source>
</reference>
<evidence type="ECO:0000259" key="6">
    <source>
        <dbReference type="PROSITE" id="PS51480"/>
    </source>
</evidence>
<dbReference type="PROSITE" id="PS51481">
    <property type="entry name" value="DHAK"/>
    <property type="match status" value="1"/>
</dbReference>
<organism evidence="8 9">
    <name type="scientific">Acrasis kona</name>
    <dbReference type="NCBI Taxonomy" id="1008807"/>
    <lineage>
        <taxon>Eukaryota</taxon>
        <taxon>Discoba</taxon>
        <taxon>Heterolobosea</taxon>
        <taxon>Tetramitia</taxon>
        <taxon>Eutetramitia</taxon>
        <taxon>Acrasidae</taxon>
        <taxon>Acrasis</taxon>
    </lineage>
</organism>
<evidence type="ECO:0000256" key="4">
    <source>
        <dbReference type="ARBA" id="ARBA00022777"/>
    </source>
</evidence>
<dbReference type="SUPFAM" id="SSF82549">
    <property type="entry name" value="DAK1/DegV-like"/>
    <property type="match status" value="1"/>
</dbReference>
<comment type="similarity">
    <text evidence="1">Belongs to the dihydroxyacetone kinase (DAK) family.</text>
</comment>
<evidence type="ECO:0000256" key="2">
    <source>
        <dbReference type="ARBA" id="ARBA00022679"/>
    </source>
</evidence>
<dbReference type="SMART" id="SM01120">
    <property type="entry name" value="Dak2"/>
    <property type="match status" value="1"/>
</dbReference>
<dbReference type="NCBIfam" id="NF011049">
    <property type="entry name" value="PRK14479.1"/>
    <property type="match status" value="1"/>
</dbReference>
<accession>A0AAW2Z9S1</accession>
<sequence length="586" mass="63487">MTKKLLNEVEDSVREMIRGVTSVHSHLKQLSISDGNQQSSVDVIVRADLNLIKDERVTLISGGGSGHEPSHGMYVGKGMLTAAVCGAVFTSPAIKVILQTIRACCGSKGCLLIVKNYTGDRLNFGAAMEQARLEGFNVELVIVGDDCSLITQRKRRGIAGTVFVHKIVGAYAEKHNLTLSQVKQMAQWVANSVSTMGVALSGCNVPGNTSSSFNLPDDQVELGLGIHGEQGVERVPIQTSNKITKILIDRILQDEFNSFNKSKIVLLINNLGSTTALEQYVVARDSVLHLKERGYTVERVYVGTFMSAMDMSGVSISILNVDSKDCPLNHGDIIQLLDAESESPNWPPATSIIGDEDRTGDGYNILVHHQSQTNQNQTEEYKDDQTQVQFARLVIEKILRTVVEQEPHLTKLDTLVGDGDMGFSFKRGASLSLERLSKVEKFDNLSQLVLVVALAIQEMGGSSGAIMSAGLINMSHALKEYKEKSSYNLWSEAFIKGVEAMNKLGGASKGDRTMMDALYPLSEAISSESVDKIRLAAEQGANNTKDMVPGEGRSGLIGASKVKGHVDPGAFAVSIMTDVWADLMSH</sequence>
<dbReference type="GO" id="GO:0005829">
    <property type="term" value="C:cytosol"/>
    <property type="evidence" value="ECO:0007669"/>
    <property type="project" value="TreeGrafter"/>
</dbReference>
<dbReference type="InterPro" id="IPR050861">
    <property type="entry name" value="Dihydroxyacetone_Kinase"/>
</dbReference>
<evidence type="ECO:0000313" key="9">
    <source>
        <dbReference type="Proteomes" id="UP001431209"/>
    </source>
</evidence>
<evidence type="ECO:0000313" key="8">
    <source>
        <dbReference type="EMBL" id="KAL0486190.1"/>
    </source>
</evidence>
<dbReference type="InterPro" id="IPR036117">
    <property type="entry name" value="DhaL_dom_sf"/>
</dbReference>
<gene>
    <name evidence="8" type="ORF">AKO1_001812</name>
</gene>
<dbReference type="InterPro" id="IPR004007">
    <property type="entry name" value="DhaL_dom"/>
</dbReference>
<proteinExistence type="inferred from homology"/>
<dbReference type="GO" id="GO:0004371">
    <property type="term" value="F:glycerone kinase activity"/>
    <property type="evidence" value="ECO:0007669"/>
    <property type="project" value="InterPro"/>
</dbReference>
<comment type="caution">
    <text evidence="8">The sequence shown here is derived from an EMBL/GenBank/DDBJ whole genome shotgun (WGS) entry which is preliminary data.</text>
</comment>